<accession>A0A345XJC2</accession>
<proteinExistence type="predicted"/>
<keyword evidence="4" id="KW-1185">Reference proteome</keyword>
<dbReference type="PANTHER" id="PTHR37017:SF11">
    <property type="entry name" value="ESTERASE_LIPASE_THIOESTERASE DOMAIN-CONTAINING PROTEIN"/>
    <property type="match status" value="1"/>
</dbReference>
<feature type="region of interest" description="Disordered" evidence="1">
    <location>
        <begin position="35"/>
        <end position="60"/>
    </location>
</feature>
<evidence type="ECO:0000313" key="3">
    <source>
        <dbReference type="EMBL" id="AXK31738.1"/>
    </source>
</evidence>
<dbReference type="InterPro" id="IPR029058">
    <property type="entry name" value="AB_hydrolase_fold"/>
</dbReference>
<evidence type="ECO:0000256" key="1">
    <source>
        <dbReference type="SAM" id="MobiDB-lite"/>
    </source>
</evidence>
<sequence>MRVVFVHGACVRDGSWWWHGTAGLLRERGVTSVAPPLPSCGEPGLPAGGPEGPADGAELPAGGPELPVGGAGLPEDVAAVRQVLRDSDEPTVVVAHSYGGIVTAEAAAGIGSVRHLLLVSSYLPEAGQSLSDFGDGGPAPFLDVDPDAGTFGVRPELLVDTFLHDCGPEVQARAADHLARQSLRVTGQPAGAAAWRQLPSTYLVCAQDRGTPPRLQREYARRAGSVVELDAGHHPFLSRPEAVRDLVLSL</sequence>
<feature type="domain" description="AB hydrolase-1" evidence="2">
    <location>
        <begin position="3"/>
        <end position="245"/>
    </location>
</feature>
<organism evidence="3 4">
    <name type="scientific">Streptomyces armeniacus</name>
    <dbReference type="NCBI Taxonomy" id="83291"/>
    <lineage>
        <taxon>Bacteria</taxon>
        <taxon>Bacillati</taxon>
        <taxon>Actinomycetota</taxon>
        <taxon>Actinomycetes</taxon>
        <taxon>Kitasatosporales</taxon>
        <taxon>Streptomycetaceae</taxon>
        <taxon>Streptomyces</taxon>
    </lineage>
</organism>
<dbReference type="GO" id="GO:0016787">
    <property type="term" value="F:hydrolase activity"/>
    <property type="evidence" value="ECO:0007669"/>
    <property type="project" value="UniProtKB-KW"/>
</dbReference>
<dbReference type="Proteomes" id="UP000254425">
    <property type="component" value="Chromosome"/>
</dbReference>
<dbReference type="EMBL" id="CP031320">
    <property type="protein sequence ID" value="AXK31738.1"/>
    <property type="molecule type" value="Genomic_DNA"/>
</dbReference>
<evidence type="ECO:0000259" key="2">
    <source>
        <dbReference type="Pfam" id="PF12697"/>
    </source>
</evidence>
<reference evidence="3 4" key="1">
    <citation type="submission" date="2018-07" db="EMBL/GenBank/DDBJ databases">
        <title>Draft genome of the type strain Streptomyces armeniacus ATCC 15676.</title>
        <authorList>
            <person name="Labana P."/>
            <person name="Gosse J.T."/>
            <person name="Boddy C.N."/>
        </authorList>
    </citation>
    <scope>NUCLEOTIDE SEQUENCE [LARGE SCALE GENOMIC DNA]</scope>
    <source>
        <strain evidence="3 4">ATCC 15676</strain>
    </source>
</reference>
<dbReference type="Pfam" id="PF12697">
    <property type="entry name" value="Abhydrolase_6"/>
    <property type="match status" value="1"/>
</dbReference>
<dbReference type="PANTHER" id="PTHR37017">
    <property type="entry name" value="AB HYDROLASE-1 DOMAIN-CONTAINING PROTEIN-RELATED"/>
    <property type="match status" value="1"/>
</dbReference>
<dbReference type="SUPFAM" id="SSF53474">
    <property type="entry name" value="alpha/beta-Hydrolases"/>
    <property type="match status" value="1"/>
</dbReference>
<dbReference type="KEGG" id="sarm:DVA86_02805"/>
<gene>
    <name evidence="3" type="ORF">DVA86_02805</name>
</gene>
<protein>
    <submittedName>
        <fullName evidence="3">Alpha/beta hydrolase</fullName>
    </submittedName>
</protein>
<dbReference type="InterPro" id="IPR000073">
    <property type="entry name" value="AB_hydrolase_1"/>
</dbReference>
<name>A0A345XJC2_9ACTN</name>
<dbReference type="AlphaFoldDB" id="A0A345XJC2"/>
<keyword evidence="3" id="KW-0378">Hydrolase</keyword>
<dbReference type="Gene3D" id="3.40.50.1820">
    <property type="entry name" value="alpha/beta hydrolase"/>
    <property type="match status" value="1"/>
</dbReference>
<dbReference type="InterPro" id="IPR052897">
    <property type="entry name" value="Sec-Metab_Biosynth_Hydrolase"/>
</dbReference>
<evidence type="ECO:0000313" key="4">
    <source>
        <dbReference type="Proteomes" id="UP000254425"/>
    </source>
</evidence>
<dbReference type="RefSeq" id="WP_208875476.1">
    <property type="nucleotide sequence ID" value="NZ_CP031320.1"/>
</dbReference>